<dbReference type="Pfam" id="PF12763">
    <property type="entry name" value="EH"/>
    <property type="match status" value="1"/>
</dbReference>
<gene>
    <name evidence="6" type="ORF">IPOD504_LOCUS8892</name>
</gene>
<dbReference type="InterPro" id="IPR002048">
    <property type="entry name" value="EF_hand_dom"/>
</dbReference>
<dbReference type="PROSITE" id="PS00018">
    <property type="entry name" value="EF_HAND_1"/>
    <property type="match status" value="1"/>
</dbReference>
<keyword evidence="1" id="KW-0106">Calcium</keyword>
<dbReference type="InterPro" id="IPR018247">
    <property type="entry name" value="EF_Hand_1_Ca_BS"/>
</dbReference>
<feature type="non-terminal residue" evidence="6">
    <location>
        <position position="450"/>
    </location>
</feature>
<sequence>MRGLAVTTDNGPAISHNHAARSVGREDMPRGFLEDVVTPSRGAFEGVEDQVSPFGYGRGEGVDAGHGDPEWICSKEKPHYDQIFHSLNPIDGKVTGAGMQSLCPTTTITTPTSAAICRDHTLRALLSTAHNCSQLTELCTLLSRRGNEQNANFDKAIRVLAVSTQNCNILSQCLIREPSRASSGRISSAVSIHSLNETEGGGVDDTNFSADDASNRSDSTDDSASESVANEIPKHNSVVPKPAPSLFHQLFGIVKFSFQLVLNLIMLMITAECMFLALVYMTTGKLYLELKVTKSPQSLMDFAKTTVFGPQGELVQIRSIFQLFYRHNILNILKLLTHNIENDACTKGPVVLFIPARLPRRLTDAASAAANGVSTQLTECFSTAAKTEMVKSKLPNSVLGKIWKLSDIDKDGFLDEDEFALAMHLIQVKIDGHDLPADLPPHLVPPSKRN</sequence>
<keyword evidence="3" id="KW-0472">Membrane</keyword>
<name>A0ABN8IH04_9NEOP</name>
<evidence type="ECO:0000256" key="3">
    <source>
        <dbReference type="SAM" id="Phobius"/>
    </source>
</evidence>
<proteinExistence type="predicted"/>
<keyword evidence="3" id="KW-1133">Transmembrane helix</keyword>
<evidence type="ECO:0000259" key="4">
    <source>
        <dbReference type="PROSITE" id="PS50031"/>
    </source>
</evidence>
<dbReference type="EMBL" id="OW152833">
    <property type="protein sequence ID" value="CAH2055016.1"/>
    <property type="molecule type" value="Genomic_DNA"/>
</dbReference>
<evidence type="ECO:0000256" key="1">
    <source>
        <dbReference type="ARBA" id="ARBA00022837"/>
    </source>
</evidence>
<evidence type="ECO:0000256" key="2">
    <source>
        <dbReference type="SAM" id="MobiDB-lite"/>
    </source>
</evidence>
<dbReference type="CDD" id="cd00052">
    <property type="entry name" value="EH"/>
    <property type="match status" value="1"/>
</dbReference>
<feature type="domain" description="EH" evidence="4">
    <location>
        <begin position="389"/>
        <end position="450"/>
    </location>
</feature>
<keyword evidence="3" id="KW-0812">Transmembrane</keyword>
<evidence type="ECO:0000313" key="7">
    <source>
        <dbReference type="Proteomes" id="UP000837857"/>
    </source>
</evidence>
<dbReference type="Gene3D" id="1.10.238.10">
    <property type="entry name" value="EF-hand"/>
    <property type="match status" value="1"/>
</dbReference>
<keyword evidence="7" id="KW-1185">Reference proteome</keyword>
<evidence type="ECO:0000259" key="5">
    <source>
        <dbReference type="PROSITE" id="PS50222"/>
    </source>
</evidence>
<feature type="domain" description="EF-hand" evidence="5">
    <location>
        <begin position="394"/>
        <end position="429"/>
    </location>
</feature>
<organism evidence="6 7">
    <name type="scientific">Iphiclides podalirius</name>
    <name type="common">scarce swallowtail</name>
    <dbReference type="NCBI Taxonomy" id="110791"/>
    <lineage>
        <taxon>Eukaryota</taxon>
        <taxon>Metazoa</taxon>
        <taxon>Ecdysozoa</taxon>
        <taxon>Arthropoda</taxon>
        <taxon>Hexapoda</taxon>
        <taxon>Insecta</taxon>
        <taxon>Pterygota</taxon>
        <taxon>Neoptera</taxon>
        <taxon>Endopterygota</taxon>
        <taxon>Lepidoptera</taxon>
        <taxon>Glossata</taxon>
        <taxon>Ditrysia</taxon>
        <taxon>Papilionoidea</taxon>
        <taxon>Papilionidae</taxon>
        <taxon>Papilioninae</taxon>
        <taxon>Iphiclides</taxon>
    </lineage>
</organism>
<protein>
    <submittedName>
        <fullName evidence="6">Uncharacterized protein</fullName>
    </submittedName>
</protein>
<evidence type="ECO:0000313" key="6">
    <source>
        <dbReference type="EMBL" id="CAH2055016.1"/>
    </source>
</evidence>
<dbReference type="Proteomes" id="UP000837857">
    <property type="component" value="Chromosome 21"/>
</dbReference>
<dbReference type="PANTHER" id="PTHR11216">
    <property type="entry name" value="EH DOMAIN"/>
    <property type="match status" value="1"/>
</dbReference>
<feature type="region of interest" description="Disordered" evidence="2">
    <location>
        <begin position="197"/>
        <end position="235"/>
    </location>
</feature>
<dbReference type="InterPro" id="IPR000261">
    <property type="entry name" value="EH_dom"/>
</dbReference>
<feature type="transmembrane region" description="Helical" evidence="3">
    <location>
        <begin position="260"/>
        <end position="281"/>
    </location>
</feature>
<dbReference type="SMART" id="SM00027">
    <property type="entry name" value="EH"/>
    <property type="match status" value="1"/>
</dbReference>
<dbReference type="PROSITE" id="PS50031">
    <property type="entry name" value="EH"/>
    <property type="match status" value="1"/>
</dbReference>
<dbReference type="SUPFAM" id="SSF47473">
    <property type="entry name" value="EF-hand"/>
    <property type="match status" value="1"/>
</dbReference>
<accession>A0ABN8IH04</accession>
<reference evidence="6" key="1">
    <citation type="submission" date="2022-03" db="EMBL/GenBank/DDBJ databases">
        <authorList>
            <person name="Martin H S."/>
        </authorList>
    </citation>
    <scope>NUCLEOTIDE SEQUENCE</scope>
</reference>
<dbReference type="InterPro" id="IPR011992">
    <property type="entry name" value="EF-hand-dom_pair"/>
</dbReference>
<dbReference type="PANTHER" id="PTHR11216:SF170">
    <property type="entry name" value="DYNAMIN ASSOCIATED PROTEIN 160, ISOFORM D"/>
    <property type="match status" value="1"/>
</dbReference>
<dbReference type="SMART" id="SM00054">
    <property type="entry name" value="EFh"/>
    <property type="match status" value="1"/>
</dbReference>
<dbReference type="PROSITE" id="PS50222">
    <property type="entry name" value="EF_HAND_2"/>
    <property type="match status" value="1"/>
</dbReference>